<organism evidence="8 9">
    <name type="scientific">Ogataea philodendri</name>
    <dbReference type="NCBI Taxonomy" id="1378263"/>
    <lineage>
        <taxon>Eukaryota</taxon>
        <taxon>Fungi</taxon>
        <taxon>Dikarya</taxon>
        <taxon>Ascomycota</taxon>
        <taxon>Saccharomycotina</taxon>
        <taxon>Pichiomycetes</taxon>
        <taxon>Pichiales</taxon>
        <taxon>Pichiaceae</taxon>
        <taxon>Ogataea</taxon>
    </lineage>
</organism>
<dbReference type="SUPFAM" id="SSF51197">
    <property type="entry name" value="Clavaminate synthase-like"/>
    <property type="match status" value="1"/>
</dbReference>
<dbReference type="PANTHER" id="PTHR30468">
    <property type="entry name" value="ALPHA-KETOGLUTARATE-DEPENDENT SULFONATE DIOXYGENASE"/>
    <property type="match status" value="1"/>
</dbReference>
<gene>
    <name evidence="8" type="ORF">OGAPHI_000252</name>
</gene>
<dbReference type="GeneID" id="70232220"/>
<reference evidence="8" key="2">
    <citation type="submission" date="2021-01" db="EMBL/GenBank/DDBJ databases">
        <authorList>
            <person name="Schikora-Tamarit M.A."/>
        </authorList>
    </citation>
    <scope>NUCLEOTIDE SEQUENCE</scope>
    <source>
        <strain evidence="8">CBS6075</strain>
    </source>
</reference>
<dbReference type="FunFam" id="3.60.130.10:FF:000003">
    <property type="entry name" value="Alpha-ketoglutarate-dependent taurine dioxygenase"/>
    <property type="match status" value="1"/>
</dbReference>
<dbReference type="GO" id="GO:0005737">
    <property type="term" value="C:cytoplasm"/>
    <property type="evidence" value="ECO:0007669"/>
    <property type="project" value="TreeGrafter"/>
</dbReference>
<dbReference type="InterPro" id="IPR042098">
    <property type="entry name" value="TauD-like_sf"/>
</dbReference>
<sequence>MGLQVKELPKQTPLESRKPRSDYYYISEESSKLAKHPEWIPTWDLNQEKRFENWEPFRHTDRGYFGDPTFDSLFADADVKTRKLTPRLGTEITGVQLSSLTPRQKDDLALLVEQRGVVVFREQDFKNQSFEDIKNWGKYFGPLHIHPTSGIPAGHPELHIIFRRGGKESTKQFFANKLNSSTWHSDITYETQTPGVTLFGMLQTDVGGDTQFLDTIVAYERLSPTFQKLIDGLKVVHSSREQALHAKENGGIERKPVIDSIHPLVRYHPVLKKKALFVNRGFSRRILGLKEEESEALLQFLFHHIETCLDAHIRAQWDDKTVTVWDNRRLLHTATIDWDDDTLRHAFRLTTLAERPIASEEEFNEWTPEAEKEELDKKEETLSLTPAEFYEKYYKKD</sequence>
<dbReference type="GO" id="GO:0044273">
    <property type="term" value="P:sulfur compound catabolic process"/>
    <property type="evidence" value="ECO:0007669"/>
    <property type="project" value="TreeGrafter"/>
</dbReference>
<keyword evidence="5" id="KW-0560">Oxidoreductase</keyword>
<name>A0A9P8PHW6_9ASCO</name>
<evidence type="ECO:0000256" key="5">
    <source>
        <dbReference type="ARBA" id="ARBA00023002"/>
    </source>
</evidence>
<protein>
    <recommendedName>
        <fullName evidence="7">TauD/TfdA-like domain-containing protein</fullName>
    </recommendedName>
</protein>
<dbReference type="InterPro" id="IPR051323">
    <property type="entry name" value="AtsK-like"/>
</dbReference>
<dbReference type="EMBL" id="JAEUBE010000055">
    <property type="protein sequence ID" value="KAH3671549.1"/>
    <property type="molecule type" value="Genomic_DNA"/>
</dbReference>
<dbReference type="Pfam" id="PF02668">
    <property type="entry name" value="TauD"/>
    <property type="match status" value="1"/>
</dbReference>
<evidence type="ECO:0000313" key="9">
    <source>
        <dbReference type="Proteomes" id="UP000769157"/>
    </source>
</evidence>
<dbReference type="OrthoDB" id="10257314at2759"/>
<evidence type="ECO:0000256" key="6">
    <source>
        <dbReference type="ARBA" id="ARBA00023004"/>
    </source>
</evidence>
<keyword evidence="4" id="KW-0223">Dioxygenase</keyword>
<feature type="domain" description="TauD/TfdA-like" evidence="7">
    <location>
        <begin position="81"/>
        <end position="350"/>
    </location>
</feature>
<evidence type="ECO:0000259" key="7">
    <source>
        <dbReference type="Pfam" id="PF02668"/>
    </source>
</evidence>
<keyword evidence="9" id="KW-1185">Reference proteome</keyword>
<dbReference type="AlphaFoldDB" id="A0A9P8PHW6"/>
<dbReference type="PANTHER" id="PTHR30468:SF1">
    <property type="entry name" value="ALPHA-KETOGLUTARATE-DEPENDENT SULFONATE DIOXYGENASE"/>
    <property type="match status" value="1"/>
</dbReference>
<evidence type="ECO:0000256" key="1">
    <source>
        <dbReference type="ARBA" id="ARBA00001954"/>
    </source>
</evidence>
<accession>A0A9P8PHW6</accession>
<dbReference type="RefSeq" id="XP_046064725.1">
    <property type="nucleotide sequence ID" value="XM_046203418.1"/>
</dbReference>
<comment type="cofactor">
    <cofactor evidence="1">
        <name>Fe(2+)</name>
        <dbReference type="ChEBI" id="CHEBI:29033"/>
    </cofactor>
</comment>
<evidence type="ECO:0000256" key="2">
    <source>
        <dbReference type="ARBA" id="ARBA00005896"/>
    </source>
</evidence>
<dbReference type="GO" id="GO:0046872">
    <property type="term" value="F:metal ion binding"/>
    <property type="evidence" value="ECO:0007669"/>
    <property type="project" value="UniProtKB-KW"/>
</dbReference>
<dbReference type="Gene3D" id="3.60.130.10">
    <property type="entry name" value="Clavaminate synthase-like"/>
    <property type="match status" value="1"/>
</dbReference>
<evidence type="ECO:0000313" key="8">
    <source>
        <dbReference type="EMBL" id="KAH3671549.1"/>
    </source>
</evidence>
<keyword evidence="3" id="KW-0479">Metal-binding</keyword>
<proteinExistence type="inferred from homology"/>
<dbReference type="GO" id="GO:0000907">
    <property type="term" value="F:sulfonate dioxygenase activity"/>
    <property type="evidence" value="ECO:0007669"/>
    <property type="project" value="TreeGrafter"/>
</dbReference>
<evidence type="ECO:0000256" key="3">
    <source>
        <dbReference type="ARBA" id="ARBA00022723"/>
    </source>
</evidence>
<dbReference type="Proteomes" id="UP000769157">
    <property type="component" value="Unassembled WGS sequence"/>
</dbReference>
<evidence type="ECO:0000256" key="4">
    <source>
        <dbReference type="ARBA" id="ARBA00022964"/>
    </source>
</evidence>
<reference evidence="8" key="1">
    <citation type="journal article" date="2021" name="Open Biol.">
        <title>Shared evolutionary footprints suggest mitochondrial oxidative damage underlies multiple complex I losses in fungi.</title>
        <authorList>
            <person name="Schikora-Tamarit M.A."/>
            <person name="Marcet-Houben M."/>
            <person name="Nosek J."/>
            <person name="Gabaldon T."/>
        </authorList>
    </citation>
    <scope>NUCLEOTIDE SEQUENCE</scope>
    <source>
        <strain evidence="8">CBS6075</strain>
    </source>
</reference>
<dbReference type="InterPro" id="IPR003819">
    <property type="entry name" value="TauD/TfdA-like"/>
</dbReference>
<comment type="similarity">
    <text evidence="2">Belongs to the TfdA dioxygenase family.</text>
</comment>
<comment type="caution">
    <text evidence="8">The sequence shown here is derived from an EMBL/GenBank/DDBJ whole genome shotgun (WGS) entry which is preliminary data.</text>
</comment>
<keyword evidence="6" id="KW-0408">Iron</keyword>